<evidence type="ECO:0000256" key="3">
    <source>
        <dbReference type="ARBA" id="ARBA00023125"/>
    </source>
</evidence>
<dbReference type="GO" id="GO:0008270">
    <property type="term" value="F:zinc ion binding"/>
    <property type="evidence" value="ECO:0007669"/>
    <property type="project" value="InterPro"/>
</dbReference>
<keyword evidence="9" id="KW-1185">Reference proteome</keyword>
<dbReference type="PANTHER" id="PTHR31845">
    <property type="entry name" value="FINGER DOMAIN PROTEIN, PUTATIVE-RELATED"/>
    <property type="match status" value="1"/>
</dbReference>
<feature type="compositionally biased region" description="Acidic residues" evidence="6">
    <location>
        <begin position="187"/>
        <end position="197"/>
    </location>
</feature>
<keyword evidence="3" id="KW-0238">DNA-binding</keyword>
<evidence type="ECO:0000256" key="6">
    <source>
        <dbReference type="SAM" id="MobiDB-lite"/>
    </source>
</evidence>
<dbReference type="InterPro" id="IPR001138">
    <property type="entry name" value="Zn2Cys6_DnaBD"/>
</dbReference>
<dbReference type="PROSITE" id="PS50048">
    <property type="entry name" value="ZN2_CY6_FUNGAL_2"/>
    <property type="match status" value="1"/>
</dbReference>
<dbReference type="Proteomes" id="UP001320245">
    <property type="component" value="Unassembled WGS sequence"/>
</dbReference>
<feature type="region of interest" description="Disordered" evidence="6">
    <location>
        <begin position="244"/>
        <end position="267"/>
    </location>
</feature>
<feature type="compositionally biased region" description="Gly residues" evidence="6">
    <location>
        <begin position="799"/>
        <end position="815"/>
    </location>
</feature>
<dbReference type="SUPFAM" id="SSF57701">
    <property type="entry name" value="Zn2/Cys6 DNA-binding domain"/>
    <property type="match status" value="1"/>
</dbReference>
<protein>
    <recommendedName>
        <fullName evidence="7">Zn(2)-C6 fungal-type domain-containing protein</fullName>
    </recommendedName>
</protein>
<gene>
    <name evidence="8" type="ORF">SLS53_005627</name>
</gene>
<proteinExistence type="predicted"/>
<dbReference type="Gene3D" id="4.10.240.10">
    <property type="entry name" value="Zn(2)-C6 fungal-type DNA-binding domain"/>
    <property type="match status" value="1"/>
</dbReference>
<dbReference type="Pfam" id="PF00172">
    <property type="entry name" value="Zn_clus"/>
    <property type="match status" value="1"/>
</dbReference>
<comment type="subcellular location">
    <subcellularLocation>
        <location evidence="1">Nucleus</location>
    </subcellularLocation>
</comment>
<feature type="compositionally biased region" description="Low complexity" evidence="6">
    <location>
        <begin position="39"/>
        <end position="51"/>
    </location>
</feature>
<feature type="region of interest" description="Disordered" evidence="6">
    <location>
        <begin position="680"/>
        <end position="700"/>
    </location>
</feature>
<feature type="region of interest" description="Disordered" evidence="6">
    <location>
        <begin position="161"/>
        <end position="218"/>
    </location>
</feature>
<keyword evidence="4" id="KW-0804">Transcription</keyword>
<keyword evidence="5" id="KW-0539">Nucleus</keyword>
<reference evidence="8 9" key="1">
    <citation type="journal article" date="2023" name="PLoS ONE">
        <title>Cytospora paraplurivora sp. nov. isolated from orchards with fruit tree decline syndrome in Ontario, Canada.</title>
        <authorList>
            <person name="Ilyukhin E."/>
            <person name="Nguyen H.D.T."/>
            <person name="Castle A.J."/>
            <person name="Ellouze W."/>
        </authorList>
    </citation>
    <scope>NUCLEOTIDE SEQUENCE [LARGE SCALE GENOMIC DNA]</scope>
    <source>
        <strain evidence="8 9">FDS-564</strain>
    </source>
</reference>
<dbReference type="PANTHER" id="PTHR31845:SF17">
    <property type="entry name" value="ZN(II)2CYS6 TRANSCRIPTION FACTOR (EUROFUNG)"/>
    <property type="match status" value="1"/>
</dbReference>
<dbReference type="EMBL" id="JAJSPL020000022">
    <property type="protein sequence ID" value="KAK7739660.1"/>
    <property type="molecule type" value="Genomic_DNA"/>
</dbReference>
<comment type="caution">
    <text evidence="8">The sequence shown here is derived from an EMBL/GenBank/DDBJ whole genome shotgun (WGS) entry which is preliminary data.</text>
</comment>
<evidence type="ECO:0000256" key="4">
    <source>
        <dbReference type="ARBA" id="ARBA00023163"/>
    </source>
</evidence>
<dbReference type="PROSITE" id="PS00463">
    <property type="entry name" value="ZN2_CY6_FUNGAL_1"/>
    <property type="match status" value="1"/>
</dbReference>
<dbReference type="GO" id="GO:0000976">
    <property type="term" value="F:transcription cis-regulatory region binding"/>
    <property type="evidence" value="ECO:0007669"/>
    <property type="project" value="TreeGrafter"/>
</dbReference>
<feature type="compositionally biased region" description="Polar residues" evidence="6">
    <location>
        <begin position="681"/>
        <end position="691"/>
    </location>
</feature>
<sequence length="837" mass="90790">MERPEILADGVNVNNVNNANIKREPLSTAIANGLRDNPELSLSTTTSPELSQHGQSAGAHTASPASEQRAAKIAACLSCRRSKVRCEKGMDPIRCRRCVQTGSECIRPTFNVGRRKGVKNKRKGLEKALYQVEEALRRAGPGFQGTDAGKAITELKAMLASGRDTQADGGNDSNKRPRLGTAASSEPQDESSSEEDDSPRPRKASIPRRASTASQRHLKVEERLAVEDAENPLQLLARASNLHLSPASSHGQSPRTATSHQPSSTVVEELDPELRHVENFFGTSNFNLDRCEGYDPIELGLVTEDEAETLFDFFHKNLAHTRWGLDPVLYTVPWTRSRSSFLFTSILAAAALFIQSAGALSRRLSNHCKWLAHKVIEKRHRSTEIVLAFMVNVPWMDPGNHSTDDETCWYVSMAATIAIDLQLPRISTPLARFQSGSSGDLARQDLMDPAVALRQGGFKDIDPNSELGRRLVRRRERCWIALFVLERGMCLARGRNYMIPITPLIRRCDRWHISDIADSMDGHLVSVAVLRRDLDDVFATIRSLCDGSKEGLTNGSLIAQSSVINHPTAPLEVRHFFRTAGLSAALNVMRAAVQGESQLFSMPNNTAIMLSFAACFALKLSTQISGGNSSCSMLAPSVRTLIDETADLLEKTGGITKHRNGMGRLYGKYLRLLMKKAARATDTSGPSQHGQGTPRAAAGGYSEYARQTSGLAYSRPTATAATDPRSAAAAATSSNANVNSAGFAIPPAPSSSAYVTYEAAQGWPTTANSSDIYQFSAMSDDQIVEALNRAGDEFDSGELGSGLGGDNSGEGGGGFSWEDATNPNWMNWNNMPDFGFS</sequence>
<dbReference type="InterPro" id="IPR051089">
    <property type="entry name" value="prtT"/>
</dbReference>
<dbReference type="GO" id="GO:0005634">
    <property type="term" value="C:nucleus"/>
    <property type="evidence" value="ECO:0007669"/>
    <property type="project" value="UniProtKB-SubCell"/>
</dbReference>
<feature type="region of interest" description="Disordered" evidence="6">
    <location>
        <begin position="37"/>
        <end position="65"/>
    </location>
</feature>
<dbReference type="GO" id="GO:0000981">
    <property type="term" value="F:DNA-binding transcription factor activity, RNA polymerase II-specific"/>
    <property type="evidence" value="ECO:0007669"/>
    <property type="project" value="InterPro"/>
</dbReference>
<feature type="compositionally biased region" description="Polar residues" evidence="6">
    <location>
        <begin position="244"/>
        <end position="266"/>
    </location>
</feature>
<evidence type="ECO:0000256" key="2">
    <source>
        <dbReference type="ARBA" id="ARBA00023015"/>
    </source>
</evidence>
<feature type="region of interest" description="Disordered" evidence="6">
    <location>
        <begin position="794"/>
        <end position="822"/>
    </location>
</feature>
<organism evidence="8 9">
    <name type="scientific">Cytospora paraplurivora</name>
    <dbReference type="NCBI Taxonomy" id="2898453"/>
    <lineage>
        <taxon>Eukaryota</taxon>
        <taxon>Fungi</taxon>
        <taxon>Dikarya</taxon>
        <taxon>Ascomycota</taxon>
        <taxon>Pezizomycotina</taxon>
        <taxon>Sordariomycetes</taxon>
        <taxon>Sordariomycetidae</taxon>
        <taxon>Diaporthales</taxon>
        <taxon>Cytosporaceae</taxon>
        <taxon>Cytospora</taxon>
    </lineage>
</organism>
<evidence type="ECO:0000313" key="8">
    <source>
        <dbReference type="EMBL" id="KAK7739660.1"/>
    </source>
</evidence>
<name>A0AAN9YFN2_9PEZI</name>
<evidence type="ECO:0000256" key="5">
    <source>
        <dbReference type="ARBA" id="ARBA00023242"/>
    </source>
</evidence>
<keyword evidence="2" id="KW-0805">Transcription regulation</keyword>
<dbReference type="CDD" id="cd00067">
    <property type="entry name" value="GAL4"/>
    <property type="match status" value="1"/>
</dbReference>
<accession>A0AAN9YFN2</accession>
<evidence type="ECO:0000259" key="7">
    <source>
        <dbReference type="PROSITE" id="PS50048"/>
    </source>
</evidence>
<evidence type="ECO:0000313" key="9">
    <source>
        <dbReference type="Proteomes" id="UP001320245"/>
    </source>
</evidence>
<feature type="domain" description="Zn(2)-C6 fungal-type" evidence="7">
    <location>
        <begin position="75"/>
        <end position="107"/>
    </location>
</feature>
<dbReference type="InterPro" id="IPR036864">
    <property type="entry name" value="Zn2-C6_fun-type_DNA-bd_sf"/>
</dbReference>
<evidence type="ECO:0000256" key="1">
    <source>
        <dbReference type="ARBA" id="ARBA00004123"/>
    </source>
</evidence>
<dbReference type="AlphaFoldDB" id="A0AAN9YFN2"/>